<dbReference type="EMBL" id="MUKV01000001">
    <property type="protein sequence ID" value="OQS44051.1"/>
    <property type="molecule type" value="Genomic_DNA"/>
</dbReference>
<dbReference type="Proteomes" id="UP000192721">
    <property type="component" value="Unassembled WGS sequence"/>
</dbReference>
<dbReference type="AlphaFoldDB" id="A0A1W0DAL5"/>
<evidence type="ECO:0000313" key="2">
    <source>
        <dbReference type="EMBL" id="OQS44051.1"/>
    </source>
</evidence>
<feature type="region of interest" description="Disordered" evidence="1">
    <location>
        <begin position="1"/>
        <end position="23"/>
    </location>
</feature>
<sequence>MATRPRGGAAGRRGKPDGLLTPCAPAPAGAIIKQGIRLPPRRLETRAARRTQQARAAAELQ</sequence>
<name>A0A1W0DAL5_9NEIS</name>
<evidence type="ECO:0000313" key="3">
    <source>
        <dbReference type="Proteomes" id="UP000192721"/>
    </source>
</evidence>
<comment type="caution">
    <text evidence="2">The sequence shown here is derived from an EMBL/GenBank/DDBJ whole genome shotgun (WGS) entry which is preliminary data.</text>
</comment>
<accession>A0A1W0DAL5</accession>
<evidence type="ECO:0000256" key="1">
    <source>
        <dbReference type="SAM" id="MobiDB-lite"/>
    </source>
</evidence>
<reference evidence="2 3" key="1">
    <citation type="submission" date="2017-02" db="EMBL/GenBank/DDBJ databases">
        <title>Chromobacterium haemolyticum H5244.</title>
        <authorList>
            <person name="Gulvik C.A."/>
        </authorList>
    </citation>
    <scope>NUCLEOTIDE SEQUENCE [LARGE SCALE GENOMIC DNA]</scope>
    <source>
        <strain evidence="2 3">H5244</strain>
    </source>
</reference>
<organism evidence="2 3">
    <name type="scientific">Chromobacterium haemolyticum</name>
    <dbReference type="NCBI Taxonomy" id="394935"/>
    <lineage>
        <taxon>Bacteria</taxon>
        <taxon>Pseudomonadati</taxon>
        <taxon>Pseudomonadota</taxon>
        <taxon>Betaproteobacteria</taxon>
        <taxon>Neisseriales</taxon>
        <taxon>Chromobacteriaceae</taxon>
        <taxon>Chromobacterium</taxon>
    </lineage>
</organism>
<gene>
    <name evidence="2" type="ORF">B0T45_00135</name>
</gene>
<protein>
    <submittedName>
        <fullName evidence="2">Uncharacterized protein</fullName>
    </submittedName>
</protein>
<proteinExistence type="predicted"/>